<feature type="region of interest" description="Disordered" evidence="2">
    <location>
        <begin position="164"/>
        <end position="233"/>
    </location>
</feature>
<dbReference type="GO" id="GO:0031505">
    <property type="term" value="P:fungal-type cell wall organization"/>
    <property type="evidence" value="ECO:0007669"/>
    <property type="project" value="TreeGrafter"/>
</dbReference>
<gene>
    <name evidence="5" type="ORF">MVEN_00545500</name>
</gene>
<evidence type="ECO:0000256" key="3">
    <source>
        <dbReference type="SAM" id="SignalP"/>
    </source>
</evidence>
<protein>
    <recommendedName>
        <fullName evidence="4">Yeast cell wall synthesis Kre9/Knh1-like N-terminal domain-containing protein</fullName>
    </recommendedName>
</protein>
<dbReference type="InterPro" id="IPR018466">
    <property type="entry name" value="Kre9/Knh1-like_N"/>
</dbReference>
<feature type="chain" id="PRO_5034946977" description="Yeast cell wall synthesis Kre9/Knh1-like N-terminal domain-containing protein" evidence="3">
    <location>
        <begin position="22"/>
        <end position="254"/>
    </location>
</feature>
<evidence type="ECO:0000313" key="6">
    <source>
        <dbReference type="Proteomes" id="UP000620124"/>
    </source>
</evidence>
<comment type="caution">
    <text evidence="5">The sequence shown here is derived from an EMBL/GenBank/DDBJ whole genome shotgun (WGS) entry which is preliminary data.</text>
</comment>
<keyword evidence="6" id="KW-1185">Reference proteome</keyword>
<feature type="domain" description="Yeast cell wall synthesis Kre9/Knh1-like N-terminal" evidence="4">
    <location>
        <begin position="27"/>
        <end position="123"/>
    </location>
</feature>
<accession>A0A8H6YLC4</accession>
<organism evidence="5 6">
    <name type="scientific">Mycena venus</name>
    <dbReference type="NCBI Taxonomy" id="2733690"/>
    <lineage>
        <taxon>Eukaryota</taxon>
        <taxon>Fungi</taxon>
        <taxon>Dikarya</taxon>
        <taxon>Basidiomycota</taxon>
        <taxon>Agaricomycotina</taxon>
        <taxon>Agaricomycetes</taxon>
        <taxon>Agaricomycetidae</taxon>
        <taxon>Agaricales</taxon>
        <taxon>Marasmiineae</taxon>
        <taxon>Mycenaceae</taxon>
        <taxon>Mycena</taxon>
    </lineage>
</organism>
<sequence length="254" mass="25768">MHLPATLATLSVLVFAPFVSAGVYFIQPQSGSTCTGGTPCRLEWLDDGIAPLLNAVGVVRAGLFTGEQQLVQTLQPVDVASLHSVEFTPIAQAGPNSNSYYIAFTSTTAKENGTDYTAFSPFFVLKGMSGDFSSPLASATTAFSIPKSITHTGTIIPTTITVGTVDTSLPPMPSPSTTSSSSSSNTQTPSSSSTSRFTTSSVPSSSPAASVSPSVTESGAVTTPSPSSAGASRPVSLPALAVLSLCALVFTSVS</sequence>
<dbReference type="AlphaFoldDB" id="A0A8H6YLC4"/>
<dbReference type="EMBL" id="JACAZI010000004">
    <property type="protein sequence ID" value="KAF7362003.1"/>
    <property type="molecule type" value="Genomic_DNA"/>
</dbReference>
<evidence type="ECO:0000259" key="4">
    <source>
        <dbReference type="Pfam" id="PF10342"/>
    </source>
</evidence>
<keyword evidence="1 3" id="KW-0732">Signal</keyword>
<feature type="compositionally biased region" description="Low complexity" evidence="2">
    <location>
        <begin position="164"/>
        <end position="218"/>
    </location>
</feature>
<dbReference type="PANTHER" id="PTHR28154">
    <property type="entry name" value="CELL WALL SYNTHESIS PROTEIN KNH1-RELATED"/>
    <property type="match status" value="1"/>
</dbReference>
<evidence type="ECO:0000313" key="5">
    <source>
        <dbReference type="EMBL" id="KAF7362003.1"/>
    </source>
</evidence>
<dbReference type="Pfam" id="PF10342">
    <property type="entry name" value="Kre9_KNH"/>
    <property type="match status" value="1"/>
</dbReference>
<reference evidence="5" key="1">
    <citation type="submission" date="2020-05" db="EMBL/GenBank/DDBJ databases">
        <title>Mycena genomes resolve the evolution of fungal bioluminescence.</title>
        <authorList>
            <person name="Tsai I.J."/>
        </authorList>
    </citation>
    <scope>NUCLEOTIDE SEQUENCE</scope>
    <source>
        <strain evidence="5">CCC161011</strain>
    </source>
</reference>
<dbReference type="PANTHER" id="PTHR28154:SF1">
    <property type="entry name" value="CELL WALL SYNTHESIS PROTEIN KNH1-RELATED"/>
    <property type="match status" value="1"/>
</dbReference>
<proteinExistence type="predicted"/>
<feature type="compositionally biased region" description="Polar residues" evidence="2">
    <location>
        <begin position="219"/>
        <end position="230"/>
    </location>
</feature>
<evidence type="ECO:0000256" key="1">
    <source>
        <dbReference type="ARBA" id="ARBA00022729"/>
    </source>
</evidence>
<feature type="signal peptide" evidence="3">
    <location>
        <begin position="1"/>
        <end position="21"/>
    </location>
</feature>
<dbReference type="GO" id="GO:0006078">
    <property type="term" value="P:(1-&gt;6)-beta-D-glucan biosynthetic process"/>
    <property type="evidence" value="ECO:0007669"/>
    <property type="project" value="InterPro"/>
</dbReference>
<evidence type="ECO:0000256" key="2">
    <source>
        <dbReference type="SAM" id="MobiDB-lite"/>
    </source>
</evidence>
<name>A0A8H6YLC4_9AGAR</name>
<dbReference type="Proteomes" id="UP000620124">
    <property type="component" value="Unassembled WGS sequence"/>
</dbReference>
<dbReference type="GO" id="GO:0042546">
    <property type="term" value="P:cell wall biogenesis"/>
    <property type="evidence" value="ECO:0007669"/>
    <property type="project" value="InterPro"/>
</dbReference>
<dbReference type="InterPro" id="IPR045328">
    <property type="entry name" value="Kre9/Knh1"/>
</dbReference>
<dbReference type="OrthoDB" id="2432613at2759"/>
<dbReference type="GO" id="GO:0005576">
    <property type="term" value="C:extracellular region"/>
    <property type="evidence" value="ECO:0007669"/>
    <property type="project" value="TreeGrafter"/>
</dbReference>